<reference evidence="2" key="1">
    <citation type="submission" date="2022-09" db="EMBL/GenBank/DDBJ databases">
        <title>Fusarium specimens isolated from Avocado Roots.</title>
        <authorList>
            <person name="Stajich J."/>
            <person name="Roper C."/>
            <person name="Heimlech-Rivalta G."/>
        </authorList>
    </citation>
    <scope>NUCLEOTIDE SEQUENCE</scope>
    <source>
        <strain evidence="2">CF00136</strain>
    </source>
</reference>
<gene>
    <name evidence="2" type="ORF">NW762_011499</name>
</gene>
<comment type="caution">
    <text evidence="2">The sequence shown here is derived from an EMBL/GenBank/DDBJ whole genome shotgun (WGS) entry which is preliminary data.</text>
</comment>
<dbReference type="PANTHER" id="PTHR35910">
    <property type="entry name" value="2EXR DOMAIN-CONTAINING PROTEIN"/>
    <property type="match status" value="1"/>
</dbReference>
<dbReference type="Proteomes" id="UP001152049">
    <property type="component" value="Unassembled WGS sequence"/>
</dbReference>
<feature type="domain" description="2EXR" evidence="1">
    <location>
        <begin position="6"/>
        <end position="92"/>
    </location>
</feature>
<dbReference type="AlphaFoldDB" id="A0A9W8VCE2"/>
<sequence length="345" mass="39515">MAPSTFHPFSRLPAELRLQIWEAACFPSSRHHRGLHYIDVSYFQRPEEPKENWVIPLEGQNSGCQSDSSAYLWDGGLWNTCKESREVIKCHTHIDDWLRIHQHLSPKGPLLMTCKGDWDGGEEAVPPGKLTFQKPDENWNLVVYPARDIFCVKTSDLKKLSMFHPMDLNVSSIRSGKSSTLWVQNIALEFDSSWNSSFPHRIFGSCQEMSDRGLLAEMLLGLCRDYQVLASDLWIIDKTAHWVRNANRDLGTVYHDCDDEYVEVGLYDTRSESTGEGYYSDVTSFISNLGEWADRDLDAFGRAYDPWIRAVPNREPFKVAKSIRLLVRRSNEVSEVTDVEDSCAN</sequence>
<accession>A0A9W8VCE2</accession>
<proteinExistence type="predicted"/>
<dbReference type="InterPro" id="IPR045518">
    <property type="entry name" value="2EXR"/>
</dbReference>
<evidence type="ECO:0000313" key="2">
    <source>
        <dbReference type="EMBL" id="KAJ4251512.1"/>
    </source>
</evidence>
<dbReference type="EMBL" id="JAOQAZ010000028">
    <property type="protein sequence ID" value="KAJ4251512.1"/>
    <property type="molecule type" value="Genomic_DNA"/>
</dbReference>
<name>A0A9W8VCE2_9HYPO</name>
<dbReference type="Pfam" id="PF20150">
    <property type="entry name" value="2EXR"/>
    <property type="match status" value="1"/>
</dbReference>
<keyword evidence="3" id="KW-1185">Reference proteome</keyword>
<protein>
    <recommendedName>
        <fullName evidence="1">2EXR domain-containing protein</fullName>
    </recommendedName>
</protein>
<dbReference type="OrthoDB" id="3596450at2759"/>
<evidence type="ECO:0000259" key="1">
    <source>
        <dbReference type="Pfam" id="PF20150"/>
    </source>
</evidence>
<organism evidence="2 3">
    <name type="scientific">Fusarium torreyae</name>
    <dbReference type="NCBI Taxonomy" id="1237075"/>
    <lineage>
        <taxon>Eukaryota</taxon>
        <taxon>Fungi</taxon>
        <taxon>Dikarya</taxon>
        <taxon>Ascomycota</taxon>
        <taxon>Pezizomycotina</taxon>
        <taxon>Sordariomycetes</taxon>
        <taxon>Hypocreomycetidae</taxon>
        <taxon>Hypocreales</taxon>
        <taxon>Nectriaceae</taxon>
        <taxon>Fusarium</taxon>
    </lineage>
</organism>
<evidence type="ECO:0000313" key="3">
    <source>
        <dbReference type="Proteomes" id="UP001152049"/>
    </source>
</evidence>
<dbReference type="PANTHER" id="PTHR35910:SF1">
    <property type="entry name" value="2EXR DOMAIN-CONTAINING PROTEIN"/>
    <property type="match status" value="1"/>
</dbReference>